<evidence type="ECO:0000259" key="6">
    <source>
        <dbReference type="Pfam" id="PF00155"/>
    </source>
</evidence>
<sequence>MKKQIPIDDIIERAGTYSVKWSNIGGTCKDYKNPEQKLPFQVADMDLPCPEPMIKSLHKVVDHKMYGYSADFTEPRYEKSIIDWYQRRFECHVEKEWLTSTSGSIEGVNTVIKAFSNVGDGIIISRPVYGHFTQCIEQETYRKVVDSHLINHDGHYTMDWEDFEKKCAEPTNRIYILCSPANPVGRVWTKEELQKIVSICKKNDVLLVSDEVHCDIHRKNTTHYPILSVTEDYSNIIMISAINKTFNTAGLLCAYAIIPNNTLRGVFKKELGEKLLTPFAIEALISAYNECDDWLEQMNDYIEENIDYAIDFISKNMPKVKVVKPEGTYILWLDFSEYGLSFEEIHHRIYEKANVILQDGIVHDPFYGGQFQRMCIPSPRPLLQEALERMAKEFS</sequence>
<feature type="domain" description="Aminotransferase class I/classII large" evidence="6">
    <location>
        <begin position="40"/>
        <end position="376"/>
    </location>
</feature>
<gene>
    <name evidence="7" type="ORF">SAMN05446037_1007176</name>
</gene>
<comment type="cofactor">
    <cofactor evidence="1">
        <name>pyridoxal 5'-phosphate</name>
        <dbReference type="ChEBI" id="CHEBI:597326"/>
    </cofactor>
</comment>
<evidence type="ECO:0000256" key="1">
    <source>
        <dbReference type="ARBA" id="ARBA00001933"/>
    </source>
</evidence>
<evidence type="ECO:0000256" key="4">
    <source>
        <dbReference type="ARBA" id="ARBA00023239"/>
    </source>
</evidence>
<evidence type="ECO:0000256" key="2">
    <source>
        <dbReference type="ARBA" id="ARBA00012224"/>
    </source>
</evidence>
<dbReference type="OrthoDB" id="9802872at2"/>
<dbReference type="SUPFAM" id="SSF53383">
    <property type="entry name" value="PLP-dependent transferases"/>
    <property type="match status" value="1"/>
</dbReference>
<keyword evidence="4 7" id="KW-0456">Lyase</keyword>
<dbReference type="Proteomes" id="UP000198304">
    <property type="component" value="Unassembled WGS sequence"/>
</dbReference>
<dbReference type="GO" id="GO:0047804">
    <property type="term" value="F:cysteine-S-conjugate beta-lyase activity"/>
    <property type="evidence" value="ECO:0007669"/>
    <property type="project" value="UniProtKB-EC"/>
</dbReference>
<dbReference type="EMBL" id="FZOJ01000007">
    <property type="protein sequence ID" value="SNS31642.1"/>
    <property type="molecule type" value="Genomic_DNA"/>
</dbReference>
<name>A0A239DI35_9FIRM</name>
<reference evidence="7 8" key="1">
    <citation type="submission" date="2017-06" db="EMBL/GenBank/DDBJ databases">
        <authorList>
            <person name="Kim H.J."/>
            <person name="Triplett B.A."/>
        </authorList>
    </citation>
    <scope>NUCLEOTIDE SEQUENCE [LARGE SCALE GENOMIC DNA]</scope>
    <source>
        <strain evidence="7 8">SCA</strain>
    </source>
</reference>
<keyword evidence="8" id="KW-1185">Reference proteome</keyword>
<dbReference type="CDD" id="cd00609">
    <property type="entry name" value="AAT_like"/>
    <property type="match status" value="1"/>
</dbReference>
<dbReference type="InterPro" id="IPR015424">
    <property type="entry name" value="PyrdxlP-dep_Trfase"/>
</dbReference>
<proteinExistence type="inferred from homology"/>
<comment type="similarity">
    <text evidence="5">Belongs to the class-II pyridoxal-phosphate-dependent aminotransferase family. MalY/PatB cystathionine beta-lyase subfamily.</text>
</comment>
<dbReference type="EC" id="4.4.1.13" evidence="2"/>
<evidence type="ECO:0000313" key="8">
    <source>
        <dbReference type="Proteomes" id="UP000198304"/>
    </source>
</evidence>
<organism evidence="7 8">
    <name type="scientific">Anaerovirgula multivorans</name>
    <dbReference type="NCBI Taxonomy" id="312168"/>
    <lineage>
        <taxon>Bacteria</taxon>
        <taxon>Bacillati</taxon>
        <taxon>Bacillota</taxon>
        <taxon>Clostridia</taxon>
        <taxon>Peptostreptococcales</taxon>
        <taxon>Natronincolaceae</taxon>
        <taxon>Anaerovirgula</taxon>
    </lineage>
</organism>
<evidence type="ECO:0000313" key="7">
    <source>
        <dbReference type="EMBL" id="SNS31642.1"/>
    </source>
</evidence>
<dbReference type="PANTHER" id="PTHR43525">
    <property type="entry name" value="PROTEIN MALY"/>
    <property type="match status" value="1"/>
</dbReference>
<dbReference type="Gene3D" id="3.90.1150.10">
    <property type="entry name" value="Aspartate Aminotransferase, domain 1"/>
    <property type="match status" value="1"/>
</dbReference>
<dbReference type="Gene3D" id="3.40.640.10">
    <property type="entry name" value="Type I PLP-dependent aspartate aminotransferase-like (Major domain)"/>
    <property type="match status" value="1"/>
</dbReference>
<accession>A0A239DI35</accession>
<dbReference type="Pfam" id="PF00155">
    <property type="entry name" value="Aminotran_1_2"/>
    <property type="match status" value="1"/>
</dbReference>
<dbReference type="RefSeq" id="WP_089282675.1">
    <property type="nucleotide sequence ID" value="NZ_FZOJ01000007.1"/>
</dbReference>
<dbReference type="AlphaFoldDB" id="A0A239DI35"/>
<dbReference type="PANTHER" id="PTHR43525:SF1">
    <property type="entry name" value="PROTEIN MALY"/>
    <property type="match status" value="1"/>
</dbReference>
<protein>
    <recommendedName>
        <fullName evidence="2">cysteine-S-conjugate beta-lyase</fullName>
        <ecNumber evidence="2">4.4.1.13</ecNumber>
    </recommendedName>
</protein>
<keyword evidence="3" id="KW-0663">Pyridoxal phosphate</keyword>
<dbReference type="InterPro" id="IPR015421">
    <property type="entry name" value="PyrdxlP-dep_Trfase_major"/>
</dbReference>
<dbReference type="GO" id="GO:0030170">
    <property type="term" value="F:pyridoxal phosphate binding"/>
    <property type="evidence" value="ECO:0007669"/>
    <property type="project" value="InterPro"/>
</dbReference>
<dbReference type="InterPro" id="IPR004839">
    <property type="entry name" value="Aminotransferase_I/II_large"/>
</dbReference>
<evidence type="ECO:0000256" key="5">
    <source>
        <dbReference type="ARBA" id="ARBA00037974"/>
    </source>
</evidence>
<dbReference type="InterPro" id="IPR051798">
    <property type="entry name" value="Class-II_PLP-Dep_Aminotrans"/>
</dbReference>
<dbReference type="InterPro" id="IPR015422">
    <property type="entry name" value="PyrdxlP-dep_Trfase_small"/>
</dbReference>
<evidence type="ECO:0000256" key="3">
    <source>
        <dbReference type="ARBA" id="ARBA00022898"/>
    </source>
</evidence>